<dbReference type="Gene3D" id="6.20.210.20">
    <property type="entry name" value="THAP domain"/>
    <property type="match status" value="1"/>
</dbReference>
<keyword evidence="2 5" id="KW-0863">Zinc-finger</keyword>
<proteinExistence type="predicted"/>
<evidence type="ECO:0000259" key="6">
    <source>
        <dbReference type="PROSITE" id="PS50950"/>
    </source>
</evidence>
<dbReference type="AlphaFoldDB" id="A0A8R2NUM0"/>
<keyword evidence="3" id="KW-0862">Zinc</keyword>
<name>A0A8R2NUM0_ACYPI</name>
<evidence type="ECO:0000256" key="5">
    <source>
        <dbReference type="PROSITE-ProRule" id="PRU00309"/>
    </source>
</evidence>
<dbReference type="GO" id="GO:0008270">
    <property type="term" value="F:zinc ion binding"/>
    <property type="evidence" value="ECO:0007669"/>
    <property type="project" value="UniProtKB-KW"/>
</dbReference>
<dbReference type="PROSITE" id="PS50950">
    <property type="entry name" value="ZF_THAP"/>
    <property type="match status" value="1"/>
</dbReference>
<dbReference type="GO" id="GO:0003677">
    <property type="term" value="F:DNA binding"/>
    <property type="evidence" value="ECO:0007669"/>
    <property type="project" value="UniProtKB-UniRule"/>
</dbReference>
<feature type="domain" description="THAP-type" evidence="6">
    <location>
        <begin position="8"/>
        <end position="82"/>
    </location>
</feature>
<dbReference type="OrthoDB" id="6622396at2759"/>
<dbReference type="KEGG" id="api:115034990"/>
<protein>
    <recommendedName>
        <fullName evidence="6">THAP-type domain-containing protein</fullName>
    </recommendedName>
</protein>
<sequence length="116" mass="13618">MRSRLFTMVKRCVICGNVDGDVSVHRFPTDVHRPQWVEFVVNQGFPVNLRSMLCSRHFVPGLDYEERDVRRRLVRTAVPSLVSIYISYHTYITKHHNSLISNPTITLHYNRHDLPT</sequence>
<dbReference type="Proteomes" id="UP000007819">
    <property type="component" value="Unassembled WGS sequence"/>
</dbReference>
<evidence type="ECO:0000313" key="8">
    <source>
        <dbReference type="Proteomes" id="UP000007819"/>
    </source>
</evidence>
<evidence type="ECO:0000256" key="4">
    <source>
        <dbReference type="ARBA" id="ARBA00023125"/>
    </source>
</evidence>
<dbReference type="GeneID" id="115034990"/>
<dbReference type="SMART" id="SM00980">
    <property type="entry name" value="THAP"/>
    <property type="match status" value="1"/>
</dbReference>
<accession>A0A8R2NUM0</accession>
<dbReference type="EnsemblMetazoa" id="XM_029492619.1">
    <property type="protein sequence ID" value="XP_029348479.1"/>
    <property type="gene ID" value="LOC115034990"/>
</dbReference>
<organism evidence="7 8">
    <name type="scientific">Acyrthosiphon pisum</name>
    <name type="common">Pea aphid</name>
    <dbReference type="NCBI Taxonomy" id="7029"/>
    <lineage>
        <taxon>Eukaryota</taxon>
        <taxon>Metazoa</taxon>
        <taxon>Ecdysozoa</taxon>
        <taxon>Arthropoda</taxon>
        <taxon>Hexapoda</taxon>
        <taxon>Insecta</taxon>
        <taxon>Pterygota</taxon>
        <taxon>Neoptera</taxon>
        <taxon>Paraneoptera</taxon>
        <taxon>Hemiptera</taxon>
        <taxon>Sternorrhyncha</taxon>
        <taxon>Aphidomorpha</taxon>
        <taxon>Aphidoidea</taxon>
        <taxon>Aphididae</taxon>
        <taxon>Macrosiphini</taxon>
        <taxon>Acyrthosiphon</taxon>
    </lineage>
</organism>
<dbReference type="InterPro" id="IPR006612">
    <property type="entry name" value="THAP_Znf"/>
</dbReference>
<dbReference type="RefSeq" id="XP_029348479.1">
    <property type="nucleotide sequence ID" value="XM_029492619.1"/>
</dbReference>
<dbReference type="SUPFAM" id="SSF57716">
    <property type="entry name" value="Glucocorticoid receptor-like (DNA-binding domain)"/>
    <property type="match status" value="1"/>
</dbReference>
<keyword evidence="8" id="KW-1185">Reference proteome</keyword>
<dbReference type="InterPro" id="IPR038441">
    <property type="entry name" value="THAP_Znf_sf"/>
</dbReference>
<keyword evidence="1" id="KW-0479">Metal-binding</keyword>
<keyword evidence="4 5" id="KW-0238">DNA-binding</keyword>
<evidence type="ECO:0000313" key="7">
    <source>
        <dbReference type="EnsemblMetazoa" id="XP_029348479.1"/>
    </source>
</evidence>
<evidence type="ECO:0000256" key="1">
    <source>
        <dbReference type="ARBA" id="ARBA00022723"/>
    </source>
</evidence>
<reference evidence="7" key="2">
    <citation type="submission" date="2022-06" db="UniProtKB">
        <authorList>
            <consortium name="EnsemblMetazoa"/>
        </authorList>
    </citation>
    <scope>IDENTIFICATION</scope>
</reference>
<dbReference type="Pfam" id="PF05485">
    <property type="entry name" value="THAP"/>
    <property type="match status" value="1"/>
</dbReference>
<reference evidence="8" key="1">
    <citation type="submission" date="2010-06" db="EMBL/GenBank/DDBJ databases">
        <authorList>
            <person name="Jiang H."/>
            <person name="Abraham K."/>
            <person name="Ali S."/>
            <person name="Alsbrooks S.L."/>
            <person name="Anim B.N."/>
            <person name="Anosike U.S."/>
            <person name="Attaway T."/>
            <person name="Bandaranaike D.P."/>
            <person name="Battles P.K."/>
            <person name="Bell S.N."/>
            <person name="Bell A.V."/>
            <person name="Beltran B."/>
            <person name="Bickham C."/>
            <person name="Bustamante Y."/>
            <person name="Caleb T."/>
            <person name="Canada A."/>
            <person name="Cardenas V."/>
            <person name="Carter K."/>
            <person name="Chacko J."/>
            <person name="Chandrabose M.N."/>
            <person name="Chavez D."/>
            <person name="Chavez A."/>
            <person name="Chen L."/>
            <person name="Chu H.-S."/>
            <person name="Claassen K.J."/>
            <person name="Cockrell R."/>
            <person name="Collins M."/>
            <person name="Cooper J.A."/>
            <person name="Cree A."/>
            <person name="Curry S.M."/>
            <person name="Da Y."/>
            <person name="Dao M.D."/>
            <person name="Das B."/>
            <person name="Davila M.-L."/>
            <person name="Davy-Carroll L."/>
            <person name="Denson S."/>
            <person name="Dinh H."/>
            <person name="Ebong V.E."/>
            <person name="Edwards J.R."/>
            <person name="Egan A."/>
            <person name="El-Daye J."/>
            <person name="Escobedo L."/>
            <person name="Fernandez S."/>
            <person name="Fernando P.R."/>
            <person name="Flagg N."/>
            <person name="Forbes L.D."/>
            <person name="Fowler R.G."/>
            <person name="Fu Q."/>
            <person name="Gabisi R.A."/>
            <person name="Ganer J."/>
            <person name="Garbino Pronczuk A."/>
            <person name="Garcia R.M."/>
            <person name="Garner T."/>
            <person name="Garrett T.E."/>
            <person name="Gonzalez D.A."/>
            <person name="Hamid H."/>
            <person name="Hawkins E.S."/>
            <person name="Hirani K."/>
            <person name="Hogues M.E."/>
            <person name="Hollins B."/>
            <person name="Hsiao C.-H."/>
            <person name="Jabil R."/>
            <person name="James M.L."/>
            <person name="Jhangiani S.N."/>
            <person name="Johnson B."/>
            <person name="Johnson Q."/>
            <person name="Joshi V."/>
            <person name="Kalu J.B."/>
            <person name="Kam C."/>
            <person name="Kashfia A."/>
            <person name="Keebler J."/>
            <person name="Kisamo H."/>
            <person name="Kovar C.L."/>
            <person name="Lago L.A."/>
            <person name="Lai C.-Y."/>
            <person name="Laidlaw J."/>
            <person name="Lara F."/>
            <person name="Le T.-K."/>
            <person name="Lee S.L."/>
            <person name="Legall F.H."/>
            <person name="Lemon S.J."/>
            <person name="Lewis L.R."/>
            <person name="Li B."/>
            <person name="Liu Y."/>
            <person name="Liu Y.-S."/>
            <person name="Lopez J."/>
            <person name="Lozado R.J."/>
            <person name="Lu J."/>
            <person name="Madu R.C."/>
            <person name="Maheshwari M."/>
            <person name="Maheshwari R."/>
            <person name="Malloy K."/>
            <person name="Martinez E."/>
            <person name="Mathew T."/>
            <person name="Mercado I.C."/>
            <person name="Mercado C."/>
            <person name="Meyer B."/>
            <person name="Montgomery K."/>
            <person name="Morgan M.B."/>
            <person name="Munidasa M."/>
            <person name="Nazareth L.V."/>
            <person name="Nelson J."/>
            <person name="Ng B.M."/>
            <person name="Nguyen N.B."/>
            <person name="Nguyen P.Q."/>
            <person name="Nguyen T."/>
            <person name="Obregon M."/>
            <person name="Okwuonu G.O."/>
            <person name="Onwere C.G."/>
            <person name="Orozco G."/>
            <person name="Parra A."/>
            <person name="Patel S."/>
            <person name="Patil S."/>
            <person name="Perez A."/>
            <person name="Perez Y."/>
            <person name="Pham C."/>
            <person name="Primus E.L."/>
            <person name="Pu L.-L."/>
            <person name="Puazo M."/>
            <person name="Qin X."/>
            <person name="Quiroz J.B."/>
            <person name="Reese J."/>
            <person name="Richards S."/>
            <person name="Rives C.M."/>
            <person name="Robberts R."/>
            <person name="Ruiz S.J."/>
            <person name="Ruiz M.J."/>
            <person name="Santibanez J."/>
            <person name="Schneider B.W."/>
            <person name="Sisson I."/>
            <person name="Smith M."/>
            <person name="Sodergren E."/>
            <person name="Song X.-Z."/>
            <person name="Song B.B."/>
            <person name="Summersgill H."/>
            <person name="Thelus R."/>
            <person name="Thornton R.D."/>
            <person name="Trejos Z.Y."/>
            <person name="Usmani K."/>
            <person name="Vattathil S."/>
            <person name="Villasana D."/>
            <person name="Walker D.L."/>
            <person name="Wang S."/>
            <person name="Wang K."/>
            <person name="White C.S."/>
            <person name="Williams A.C."/>
            <person name="Williamson J."/>
            <person name="Wilson K."/>
            <person name="Woghiren I.O."/>
            <person name="Woodworth J.R."/>
            <person name="Worley K.C."/>
            <person name="Wright R.A."/>
            <person name="Wu W."/>
            <person name="Young L."/>
            <person name="Zhang L."/>
            <person name="Zhang J."/>
            <person name="Zhu Y."/>
            <person name="Muzny D.M."/>
            <person name="Weinstock G."/>
            <person name="Gibbs R.A."/>
        </authorList>
    </citation>
    <scope>NUCLEOTIDE SEQUENCE [LARGE SCALE GENOMIC DNA]</scope>
    <source>
        <strain evidence="8">LSR1</strain>
    </source>
</reference>
<evidence type="ECO:0000256" key="2">
    <source>
        <dbReference type="ARBA" id="ARBA00022771"/>
    </source>
</evidence>
<evidence type="ECO:0000256" key="3">
    <source>
        <dbReference type="ARBA" id="ARBA00022833"/>
    </source>
</evidence>